<dbReference type="EMBL" id="KN819136">
    <property type="protein sequence ID" value="KIL53908.1"/>
    <property type="molecule type" value="Genomic_DNA"/>
</dbReference>
<evidence type="ECO:0000313" key="2">
    <source>
        <dbReference type="EMBL" id="KIL53908.1"/>
    </source>
</evidence>
<name>A0A0C2VY41_AMAMK</name>
<dbReference type="Proteomes" id="UP000054549">
    <property type="component" value="Unassembled WGS sequence"/>
</dbReference>
<gene>
    <name evidence="2" type="ORF">M378DRAFT_174527</name>
    <name evidence="1" type="ORF">M378DRAFT_174570</name>
</gene>
<organism evidence="1 3">
    <name type="scientific">Amanita muscaria (strain Koide BX008)</name>
    <dbReference type="NCBI Taxonomy" id="946122"/>
    <lineage>
        <taxon>Eukaryota</taxon>
        <taxon>Fungi</taxon>
        <taxon>Dikarya</taxon>
        <taxon>Basidiomycota</taxon>
        <taxon>Agaricomycotina</taxon>
        <taxon>Agaricomycetes</taxon>
        <taxon>Agaricomycetidae</taxon>
        <taxon>Agaricales</taxon>
        <taxon>Pluteineae</taxon>
        <taxon>Amanitaceae</taxon>
        <taxon>Amanita</taxon>
    </lineage>
</organism>
<reference evidence="1 3" key="1">
    <citation type="submission" date="2014-04" db="EMBL/GenBank/DDBJ databases">
        <title>Evolutionary Origins and Diversification of the Mycorrhizal Mutualists.</title>
        <authorList>
            <consortium name="DOE Joint Genome Institute"/>
            <consortium name="Mycorrhizal Genomics Consortium"/>
            <person name="Kohler A."/>
            <person name="Kuo A."/>
            <person name="Nagy L.G."/>
            <person name="Floudas D."/>
            <person name="Copeland A."/>
            <person name="Barry K.W."/>
            <person name="Cichocki N."/>
            <person name="Veneault-Fourrey C."/>
            <person name="LaButti K."/>
            <person name="Lindquist E.A."/>
            <person name="Lipzen A."/>
            <person name="Lundell T."/>
            <person name="Morin E."/>
            <person name="Murat C."/>
            <person name="Riley R."/>
            <person name="Ohm R."/>
            <person name="Sun H."/>
            <person name="Tunlid A."/>
            <person name="Henrissat B."/>
            <person name="Grigoriev I.V."/>
            <person name="Hibbett D.S."/>
            <person name="Martin F."/>
        </authorList>
    </citation>
    <scope>NUCLEOTIDE SEQUENCE [LARGE SCALE GENOMIC DNA]</scope>
    <source>
        <strain evidence="1 3">Koide BX008</strain>
    </source>
</reference>
<dbReference type="HOGENOM" id="CLU_2497393_0_0_1"/>
<dbReference type="AlphaFoldDB" id="A0A0C2VY41"/>
<evidence type="ECO:0000313" key="1">
    <source>
        <dbReference type="EMBL" id="KIL53762.1"/>
    </source>
</evidence>
<accession>A0A0C2VY41</accession>
<dbReference type="EMBL" id="KN819319">
    <property type="protein sequence ID" value="KIL53762.1"/>
    <property type="molecule type" value="Genomic_DNA"/>
</dbReference>
<evidence type="ECO:0000313" key="3">
    <source>
        <dbReference type="Proteomes" id="UP000054549"/>
    </source>
</evidence>
<keyword evidence="3" id="KW-1185">Reference proteome</keyword>
<sequence>MNVFVRYIACRKRPCVLLVYVFETETGIDVVRLSFKNKPNTPDAGAQLFGHKTLQRNQTSNTHDVSGYEYLLYIAKREPANVSPGR</sequence>
<proteinExistence type="predicted"/>
<protein>
    <submittedName>
        <fullName evidence="1">Uncharacterized protein</fullName>
    </submittedName>
</protein>